<keyword evidence="8" id="KW-0805">Transcription regulation</keyword>
<evidence type="ECO:0000256" key="5">
    <source>
        <dbReference type="ARBA" id="ARBA00022964"/>
    </source>
</evidence>
<keyword evidence="16" id="KW-1185">Reference proteome</keyword>
<name>A0A8S1HWI6_9PELO</name>
<dbReference type="Gene3D" id="2.60.120.650">
    <property type="entry name" value="Cupin"/>
    <property type="match status" value="1"/>
</dbReference>
<dbReference type="AlphaFoldDB" id="A0A8S1HWI6"/>
<gene>
    <name evidence="15" type="ORF">CAUJ_LOCUS14877</name>
</gene>
<dbReference type="InterPro" id="IPR003347">
    <property type="entry name" value="JmjC_dom"/>
</dbReference>
<dbReference type="EMBL" id="CAJGYM010000146">
    <property type="protein sequence ID" value="CAD6198972.1"/>
    <property type="molecule type" value="Genomic_DNA"/>
</dbReference>
<keyword evidence="13" id="KW-0472">Membrane</keyword>
<dbReference type="PANTHER" id="PTHR12480:SF32">
    <property type="entry name" value="BIFUNCTIONAL ARGININE DEMETHYLASE AND LYSYL-HYDROXYLASE JMJD6"/>
    <property type="match status" value="1"/>
</dbReference>
<keyword evidence="13" id="KW-1133">Transmembrane helix</keyword>
<evidence type="ECO:0000256" key="1">
    <source>
        <dbReference type="ARBA" id="ARBA00001954"/>
    </source>
</evidence>
<feature type="transmembrane region" description="Helical" evidence="13">
    <location>
        <begin position="666"/>
        <end position="690"/>
    </location>
</feature>
<reference evidence="15" key="1">
    <citation type="submission" date="2020-10" db="EMBL/GenBank/DDBJ databases">
        <authorList>
            <person name="Kikuchi T."/>
        </authorList>
    </citation>
    <scope>NUCLEOTIDE SEQUENCE</scope>
    <source>
        <strain evidence="15">NKZ352</strain>
    </source>
</reference>
<feature type="transmembrane region" description="Helical" evidence="13">
    <location>
        <begin position="722"/>
        <end position="747"/>
    </location>
</feature>
<feature type="transmembrane region" description="Helical" evidence="13">
    <location>
        <begin position="482"/>
        <end position="506"/>
    </location>
</feature>
<evidence type="ECO:0000313" key="15">
    <source>
        <dbReference type="EMBL" id="CAD6198972.1"/>
    </source>
</evidence>
<feature type="region of interest" description="Disordered" evidence="12">
    <location>
        <begin position="692"/>
        <end position="711"/>
    </location>
</feature>
<dbReference type="GO" id="GO:0006909">
    <property type="term" value="P:phagocytosis"/>
    <property type="evidence" value="ECO:0007669"/>
    <property type="project" value="TreeGrafter"/>
</dbReference>
<keyword evidence="7" id="KW-0408">Iron</keyword>
<dbReference type="PROSITE" id="PS51184">
    <property type="entry name" value="JMJC"/>
    <property type="match status" value="1"/>
</dbReference>
<keyword evidence="5" id="KW-0223">Dioxygenase</keyword>
<feature type="transmembrane region" description="Helical" evidence="13">
    <location>
        <begin position="424"/>
        <end position="446"/>
    </location>
</feature>
<feature type="domain" description="JmjC" evidence="14">
    <location>
        <begin position="166"/>
        <end position="330"/>
    </location>
</feature>
<accession>A0A8S1HWI6</accession>
<evidence type="ECO:0000256" key="10">
    <source>
        <dbReference type="ARBA" id="ARBA00023242"/>
    </source>
</evidence>
<feature type="transmembrane region" description="Helical" evidence="13">
    <location>
        <begin position="800"/>
        <end position="820"/>
    </location>
</feature>
<evidence type="ECO:0000256" key="11">
    <source>
        <dbReference type="ARBA" id="ARBA00038068"/>
    </source>
</evidence>
<dbReference type="GO" id="GO:0033749">
    <property type="term" value="F:histone H4R3 demethylase activity"/>
    <property type="evidence" value="ECO:0007669"/>
    <property type="project" value="TreeGrafter"/>
</dbReference>
<evidence type="ECO:0000256" key="7">
    <source>
        <dbReference type="ARBA" id="ARBA00023004"/>
    </source>
</evidence>
<dbReference type="Gene3D" id="1.20.1280.270">
    <property type="match status" value="1"/>
</dbReference>
<dbReference type="OrthoDB" id="424465at2759"/>
<feature type="transmembrane region" description="Helical" evidence="13">
    <location>
        <begin position="767"/>
        <end position="793"/>
    </location>
</feature>
<comment type="cofactor">
    <cofactor evidence="1">
        <name>Fe(2+)</name>
        <dbReference type="ChEBI" id="CHEBI:29033"/>
    </cofactor>
</comment>
<dbReference type="SMART" id="SM00558">
    <property type="entry name" value="JmjC"/>
    <property type="match status" value="1"/>
</dbReference>
<dbReference type="PANTHER" id="PTHR12480">
    <property type="entry name" value="ARGININE DEMETHYLASE AND LYSYL-HYDROXYLASE JMJD"/>
    <property type="match status" value="1"/>
</dbReference>
<keyword evidence="4" id="KW-0156">Chromatin regulator</keyword>
<evidence type="ECO:0000256" key="2">
    <source>
        <dbReference type="ARBA" id="ARBA00004123"/>
    </source>
</evidence>
<evidence type="ECO:0000256" key="4">
    <source>
        <dbReference type="ARBA" id="ARBA00022853"/>
    </source>
</evidence>
<evidence type="ECO:0000256" key="6">
    <source>
        <dbReference type="ARBA" id="ARBA00023002"/>
    </source>
</evidence>
<keyword evidence="3" id="KW-0479">Metal-binding</keyword>
<keyword evidence="9" id="KW-0804">Transcription</keyword>
<evidence type="ECO:0000256" key="12">
    <source>
        <dbReference type="SAM" id="MobiDB-lite"/>
    </source>
</evidence>
<feature type="compositionally biased region" description="Low complexity" evidence="12">
    <location>
        <begin position="364"/>
        <end position="383"/>
    </location>
</feature>
<evidence type="ECO:0000259" key="14">
    <source>
        <dbReference type="PROSITE" id="PS51184"/>
    </source>
</evidence>
<comment type="subcellular location">
    <subcellularLocation>
        <location evidence="2">Nucleus</location>
    </subcellularLocation>
</comment>
<keyword evidence="13" id="KW-0812">Transmembrane</keyword>
<proteinExistence type="inferred from homology"/>
<dbReference type="Proteomes" id="UP000835052">
    <property type="component" value="Unassembled WGS sequence"/>
</dbReference>
<dbReference type="GO" id="GO:0106140">
    <property type="term" value="F:P-TEFb complex binding"/>
    <property type="evidence" value="ECO:0007669"/>
    <property type="project" value="TreeGrafter"/>
</dbReference>
<sequence>MVISAFKEFFTQEVPEFPDPMPAKNDYSNPRTFKRVDAAKKKARAELNKYGWETLGYAESFKLPSLKDEKIDRVNGKKMTVEEFREKYERPRIPVIIEGCTEGWQANEKWTVSRITKKYRNQRFKCGEDDDGYSVKLKMKYYQDYMTRNHDDSPLYIFDSSFADRHKTKRLREDYEVPKFFSDDLFNYADYKKRPPHRWFVMGPARSGTGIHIDPLGTSAWNTLIRGHKRWVLIPPNAPRDLVKPLAHEKGKHPSEAVTWFSTVYNRVRSPIWPKEYPIIECRQNPGETMFVPSGWWHVVINEDDTIAVTQNYCSVENLHLVWPKTVKGRPKLSKHWLKKLTAERPEVLDVIRESTEISAEGADSSSDSSSSSSSSDDSSSDSGCEGQEGMPTASRKRRNLMCDDEDDPTAVESQCLEKMRRTSIFLCTYMFGCSFSVIFEVFGYFHIGKSAGRREFSADLLFLRLTFIGRRDGSSFGTRRFPFPLVTTNSCMLHTILLFLAAIALSAVEAIPFEAPIVPRKCLPHQNSLCINALPDKPNADTVCCYHNQVDYYCCLDTTEEQCPDYHQVTVVIHNSFPQNPFALKSFFFKEGIEDDVIDATFNDEDAIRNENGLLPEVDGLYFEAGSGRHTWMAGWNHLGKLNFPRRNFFFLFPPLRFATHSSTLLFSSLYVVLGTLVVWLVVLAAAIVSSDGSPSPKRHPRQRGGPPAVDRMPCSRIARILATLTGLVFLTCSAGLLAMTLLSAFNAPRPVVAPERVSHYPQFVVTLLLVGGYATALFAISLFGLVSLIILNSFLLSVFILGQVAMIMCLCIAFAFTLTVRKRLHLKLEETWREKSMCLVGQPCRPVEQFLYSETLLIVVLAVFLVLQVIQLVATSYLCERRSYHERVKLQAQKDLEEDD</sequence>
<evidence type="ECO:0000256" key="3">
    <source>
        <dbReference type="ARBA" id="ARBA00022723"/>
    </source>
</evidence>
<feature type="region of interest" description="Disordered" evidence="12">
    <location>
        <begin position="358"/>
        <end position="408"/>
    </location>
</feature>
<evidence type="ECO:0000256" key="13">
    <source>
        <dbReference type="SAM" id="Phobius"/>
    </source>
</evidence>
<dbReference type="Pfam" id="PF02373">
    <property type="entry name" value="JmjC"/>
    <property type="match status" value="1"/>
</dbReference>
<evidence type="ECO:0000256" key="8">
    <source>
        <dbReference type="ARBA" id="ARBA00023015"/>
    </source>
</evidence>
<evidence type="ECO:0000313" key="16">
    <source>
        <dbReference type="Proteomes" id="UP000835052"/>
    </source>
</evidence>
<comment type="similarity">
    <text evidence="11">Belongs to the JMJD6 family.</text>
</comment>
<evidence type="ECO:0000256" key="9">
    <source>
        <dbReference type="ARBA" id="ARBA00023163"/>
    </source>
</evidence>
<dbReference type="InterPro" id="IPR050910">
    <property type="entry name" value="JMJD6_ArgDemeth/LysHydrox"/>
</dbReference>
<organism evidence="15 16">
    <name type="scientific">Caenorhabditis auriculariae</name>
    <dbReference type="NCBI Taxonomy" id="2777116"/>
    <lineage>
        <taxon>Eukaryota</taxon>
        <taxon>Metazoa</taxon>
        <taxon>Ecdysozoa</taxon>
        <taxon>Nematoda</taxon>
        <taxon>Chromadorea</taxon>
        <taxon>Rhabditida</taxon>
        <taxon>Rhabditina</taxon>
        <taxon>Rhabditomorpha</taxon>
        <taxon>Rhabditoidea</taxon>
        <taxon>Rhabditidae</taxon>
        <taxon>Peloderinae</taxon>
        <taxon>Caenorhabditis</taxon>
    </lineage>
</organism>
<dbReference type="SUPFAM" id="SSF51197">
    <property type="entry name" value="Clavaminate synthase-like"/>
    <property type="match status" value="1"/>
</dbReference>
<protein>
    <recommendedName>
        <fullName evidence="14">JmjC domain-containing protein</fullName>
    </recommendedName>
</protein>
<keyword evidence="6" id="KW-0560">Oxidoreductase</keyword>
<comment type="caution">
    <text evidence="15">The sequence shown here is derived from an EMBL/GenBank/DDBJ whole genome shotgun (WGS) entry which is preliminary data.</text>
</comment>
<dbReference type="GO" id="GO:0005634">
    <property type="term" value="C:nucleus"/>
    <property type="evidence" value="ECO:0007669"/>
    <property type="project" value="UniProtKB-SubCell"/>
</dbReference>
<feature type="transmembrane region" description="Helical" evidence="13">
    <location>
        <begin position="858"/>
        <end position="881"/>
    </location>
</feature>
<keyword evidence="10" id="KW-0539">Nucleus</keyword>
<dbReference type="GO" id="GO:0046872">
    <property type="term" value="F:metal ion binding"/>
    <property type="evidence" value="ECO:0007669"/>
    <property type="project" value="UniProtKB-KW"/>
</dbReference>
<dbReference type="GO" id="GO:0005737">
    <property type="term" value="C:cytoplasm"/>
    <property type="evidence" value="ECO:0007669"/>
    <property type="project" value="TreeGrafter"/>
</dbReference>